<accession>A0A4P6YE24</accession>
<evidence type="ECO:0000313" key="4">
    <source>
        <dbReference type="EMBL" id="QBN18653.1"/>
    </source>
</evidence>
<organism evidence="4 5">
    <name type="scientific">Flavobacterium nackdongense</name>
    <dbReference type="NCBI Taxonomy" id="2547394"/>
    <lineage>
        <taxon>Bacteria</taxon>
        <taxon>Pseudomonadati</taxon>
        <taxon>Bacteroidota</taxon>
        <taxon>Flavobacteriia</taxon>
        <taxon>Flavobacteriales</taxon>
        <taxon>Flavobacteriaceae</taxon>
        <taxon>Flavobacterium</taxon>
    </lineage>
</organism>
<gene>
    <name evidence="4" type="ORF">E1750_07455</name>
</gene>
<feature type="signal peptide" evidence="2">
    <location>
        <begin position="1"/>
        <end position="21"/>
    </location>
</feature>
<dbReference type="OrthoDB" id="1682379at2"/>
<protein>
    <submittedName>
        <fullName evidence="4">TonB-dependent receptor</fullName>
    </submittedName>
</protein>
<dbReference type="EMBL" id="CP037933">
    <property type="protein sequence ID" value="QBN18653.1"/>
    <property type="molecule type" value="Genomic_DNA"/>
</dbReference>
<feature type="compositionally biased region" description="Polar residues" evidence="1">
    <location>
        <begin position="391"/>
        <end position="408"/>
    </location>
</feature>
<evidence type="ECO:0000259" key="3">
    <source>
        <dbReference type="Pfam" id="PF14905"/>
    </source>
</evidence>
<proteinExistence type="predicted"/>
<name>A0A4P6YE24_9FLAO</name>
<feature type="chain" id="PRO_5020422760" evidence="2">
    <location>
        <begin position="22"/>
        <end position="921"/>
    </location>
</feature>
<evidence type="ECO:0000256" key="2">
    <source>
        <dbReference type="SAM" id="SignalP"/>
    </source>
</evidence>
<evidence type="ECO:0000256" key="1">
    <source>
        <dbReference type="SAM" id="MobiDB-lite"/>
    </source>
</evidence>
<dbReference type="SUPFAM" id="SSF49464">
    <property type="entry name" value="Carboxypeptidase regulatory domain-like"/>
    <property type="match status" value="1"/>
</dbReference>
<reference evidence="5" key="1">
    <citation type="submission" date="2019-03" db="EMBL/GenBank/DDBJ databases">
        <title>Flavobacterium sp.</title>
        <authorList>
            <person name="Kim H."/>
        </authorList>
    </citation>
    <scope>NUCLEOTIDE SEQUENCE [LARGE SCALE GENOMIC DNA]</scope>
    <source>
        <strain evidence="5">GS13</strain>
    </source>
</reference>
<dbReference type="KEGG" id="fnk:E1750_07455"/>
<dbReference type="RefSeq" id="WP_133276175.1">
    <property type="nucleotide sequence ID" value="NZ_CP037933.1"/>
</dbReference>
<dbReference type="InterPro" id="IPR008969">
    <property type="entry name" value="CarboxyPept-like_regulatory"/>
</dbReference>
<dbReference type="SUPFAM" id="SSF56935">
    <property type="entry name" value="Porins"/>
    <property type="match status" value="1"/>
</dbReference>
<dbReference type="Proteomes" id="UP000291124">
    <property type="component" value="Chromosome"/>
</dbReference>
<dbReference type="InterPro" id="IPR041700">
    <property type="entry name" value="OMP_b-brl_3"/>
</dbReference>
<keyword evidence="4" id="KW-0675">Receptor</keyword>
<dbReference type="Pfam" id="PF14905">
    <property type="entry name" value="OMP_b-brl_3"/>
    <property type="match status" value="1"/>
</dbReference>
<feature type="compositionally biased region" description="Basic and acidic residues" evidence="1">
    <location>
        <begin position="409"/>
        <end position="425"/>
    </location>
</feature>
<sequence>MSKYFCFSILFFFLLTSNAQNDINVSGTVLDINTQLPIEFATVFFSNVKDSTVIDYTTTDKNGVFKLNTKKYETPVFLKVNHTDYQTFVEEQPSLLENKNFGKLYLLNNKYALNDVVIVQEVPVRIKKDTLEFNAASFKVRPDANVETLLKQLPGVDIDSDGKITVNGKDVTQFLVNGKPFFDKDGAMALKNLPADIISKIQVSDFKTKKEELAKQESTSDFASINITIDEKKNKGVFGKFLAGYGSSDRYESSFILNFFNNKQKISVLASSNNINATGFSMDDVFDNMGGGRNNRKDVTASAGGKGITQSNIAGFSYSDEWSKKMEAVGSYDFKNTTNTNESKAKQLNFLPAGANITDSESKTKNENTTNKTNFELEYKINPTTRLIFTPNLSQGHSNNSTIFSSDTQNDKGEALNESDSRSTRDNNNFLFGNTINFNKVFKKKSRNLSFVFTNTNSANDSDALIVSKTVFFVNNRPNIERNQNSLTNTTLGSYSADLEFTEPITDSLRVRVGVDLDWSRDENDLKTYDFDSASQSYTDLNESQSNFLSSSRNSVRPKVGVTYEKNKYTFNFNSSTSVTDYDNHSLYLNKATDLNQKYFLPFTNVQIRYKISRSKYFSMKYDYSNSLPTPLQLMPVANLANPLNTIIGNPNLNPTETQTASISFKNYNFRARTGYNIYLKSDFYQNEIVSTAIFDANGKKTTTYFNIDDTFSTSFGGNWNQSIKKEAHVLRYGLSLNGNYSFDKGFTNAVFFSTRAIRVTPGIYGSYDYGELLTIAPSYRFTYNETRYENYLIDANSTVLHNVNLQTTTYWPENWVFGNDFGYTYNSNISSEFKKDFFLWNTSLSYSFFDKKMMLKMKVYDVLNQNQSVTRNLSPTAIRDEENTVLKRYAMFSLTYKMGEFRGKKKKGKEREKQKDEDEI</sequence>
<evidence type="ECO:0000313" key="5">
    <source>
        <dbReference type="Proteomes" id="UP000291124"/>
    </source>
</evidence>
<feature type="domain" description="Outer membrane protein beta-barrel" evidence="3">
    <location>
        <begin position="442"/>
        <end position="897"/>
    </location>
</feature>
<dbReference type="AlphaFoldDB" id="A0A4P6YE24"/>
<keyword evidence="5" id="KW-1185">Reference proteome</keyword>
<keyword evidence="2" id="KW-0732">Signal</keyword>
<feature type="region of interest" description="Disordered" evidence="1">
    <location>
        <begin position="391"/>
        <end position="426"/>
    </location>
</feature>